<dbReference type="Gene3D" id="1.10.555.10">
    <property type="entry name" value="Rho GTPase activation protein"/>
    <property type="match status" value="1"/>
</dbReference>
<evidence type="ECO:0000259" key="1">
    <source>
        <dbReference type="PROSITE" id="PS50238"/>
    </source>
</evidence>
<sequence length="229" mass="25007">ISLKPATRAKKNVIVQVLECRGLKVKTSRTYLLLRLAVVRFTVPVPCLAETPSASKPFKSCTVFKHSCQYLMCHINTEGLFRKPGSFTRMKVLKQGRMSPSVCLSPNSSLSFGGAVASDVACLLKRFFRDLPEPLLPQELHSALCQAQPVAARLVKNDTALVPSCHLVIITAKFGEFLSNHLEGVSVTDGANYSISLFLDPRGGSLSLTHVVVLVDFFVSQPTVFIETS</sequence>
<dbReference type="GO" id="GO:0005096">
    <property type="term" value="F:GTPase activator activity"/>
    <property type="evidence" value="ECO:0007669"/>
    <property type="project" value="TreeGrafter"/>
</dbReference>
<dbReference type="PROSITE" id="PS50238">
    <property type="entry name" value="RHOGAP"/>
    <property type="match status" value="1"/>
</dbReference>
<dbReference type="Proteomes" id="UP000694388">
    <property type="component" value="Unplaced"/>
</dbReference>
<dbReference type="AlphaFoldDB" id="A0A8C4QFZ6"/>
<keyword evidence="3" id="KW-1185">Reference proteome</keyword>
<dbReference type="GO" id="GO:0007165">
    <property type="term" value="P:signal transduction"/>
    <property type="evidence" value="ECO:0007669"/>
    <property type="project" value="InterPro"/>
</dbReference>
<dbReference type="InterPro" id="IPR008936">
    <property type="entry name" value="Rho_GTPase_activation_prot"/>
</dbReference>
<protein>
    <recommendedName>
        <fullName evidence="1">Rho-GAP domain-containing protein</fullName>
    </recommendedName>
</protein>
<dbReference type="InterPro" id="IPR000198">
    <property type="entry name" value="RhoGAP_dom"/>
</dbReference>
<organism evidence="2 3">
    <name type="scientific">Eptatretus burgeri</name>
    <name type="common">Inshore hagfish</name>
    <dbReference type="NCBI Taxonomy" id="7764"/>
    <lineage>
        <taxon>Eukaryota</taxon>
        <taxon>Metazoa</taxon>
        <taxon>Chordata</taxon>
        <taxon>Craniata</taxon>
        <taxon>Vertebrata</taxon>
        <taxon>Cyclostomata</taxon>
        <taxon>Myxini</taxon>
        <taxon>Myxiniformes</taxon>
        <taxon>Myxinidae</taxon>
        <taxon>Eptatretinae</taxon>
        <taxon>Eptatretus</taxon>
    </lineage>
</organism>
<dbReference type="PANTHER" id="PTHR15670">
    <property type="entry name" value="RHO GTPASE ACTIVATING PROTEIN 11A"/>
    <property type="match status" value="1"/>
</dbReference>
<dbReference type="Pfam" id="PF00620">
    <property type="entry name" value="RhoGAP"/>
    <property type="match status" value="1"/>
</dbReference>
<feature type="domain" description="Rho-GAP" evidence="1">
    <location>
        <begin position="43"/>
        <end position="229"/>
    </location>
</feature>
<dbReference type="InterPro" id="IPR042869">
    <property type="entry name" value="ARHGAP11A/B"/>
</dbReference>
<evidence type="ECO:0000313" key="3">
    <source>
        <dbReference type="Proteomes" id="UP000694388"/>
    </source>
</evidence>
<dbReference type="SMART" id="SM00324">
    <property type="entry name" value="RhoGAP"/>
    <property type="match status" value="1"/>
</dbReference>
<evidence type="ECO:0000313" key="2">
    <source>
        <dbReference type="Ensembl" id="ENSEBUP00000014424.1"/>
    </source>
</evidence>
<proteinExistence type="predicted"/>
<accession>A0A8C4QFZ6</accession>
<name>A0A8C4QFZ6_EPTBU</name>
<dbReference type="Ensembl" id="ENSEBUT00000015000.1">
    <property type="protein sequence ID" value="ENSEBUP00000014424.1"/>
    <property type="gene ID" value="ENSEBUG00000009069.1"/>
</dbReference>
<dbReference type="SUPFAM" id="SSF48350">
    <property type="entry name" value="GTPase activation domain, GAP"/>
    <property type="match status" value="1"/>
</dbReference>
<reference evidence="2" key="2">
    <citation type="submission" date="2025-09" db="UniProtKB">
        <authorList>
            <consortium name="Ensembl"/>
        </authorList>
    </citation>
    <scope>IDENTIFICATION</scope>
</reference>
<dbReference type="PANTHER" id="PTHR15670:SF4">
    <property type="entry name" value="RHO GTPASE-ACTIVATING PROTEIN 11A"/>
    <property type="match status" value="1"/>
</dbReference>
<reference evidence="2" key="1">
    <citation type="submission" date="2025-08" db="UniProtKB">
        <authorList>
            <consortium name="Ensembl"/>
        </authorList>
    </citation>
    <scope>IDENTIFICATION</scope>
</reference>